<comment type="caution">
    <text evidence="1">The sequence shown here is derived from an EMBL/GenBank/DDBJ whole genome shotgun (WGS) entry which is preliminary data.</text>
</comment>
<organism evidence="1 2">
    <name type="scientific">Hibiscus sabdariffa</name>
    <name type="common">roselle</name>
    <dbReference type="NCBI Taxonomy" id="183260"/>
    <lineage>
        <taxon>Eukaryota</taxon>
        <taxon>Viridiplantae</taxon>
        <taxon>Streptophyta</taxon>
        <taxon>Embryophyta</taxon>
        <taxon>Tracheophyta</taxon>
        <taxon>Spermatophyta</taxon>
        <taxon>Magnoliopsida</taxon>
        <taxon>eudicotyledons</taxon>
        <taxon>Gunneridae</taxon>
        <taxon>Pentapetalae</taxon>
        <taxon>rosids</taxon>
        <taxon>malvids</taxon>
        <taxon>Malvales</taxon>
        <taxon>Malvaceae</taxon>
        <taxon>Malvoideae</taxon>
        <taxon>Hibiscus</taxon>
    </lineage>
</organism>
<evidence type="ECO:0000313" key="1">
    <source>
        <dbReference type="EMBL" id="KAK8510150.1"/>
    </source>
</evidence>
<reference evidence="1 2" key="1">
    <citation type="journal article" date="2024" name="G3 (Bethesda)">
        <title>Genome assembly of Hibiscus sabdariffa L. provides insights into metabolisms of medicinal natural products.</title>
        <authorList>
            <person name="Kim T."/>
        </authorList>
    </citation>
    <scope>NUCLEOTIDE SEQUENCE [LARGE SCALE GENOMIC DNA]</scope>
    <source>
        <strain evidence="1">TK-2024</strain>
        <tissue evidence="1">Old leaves</tissue>
    </source>
</reference>
<protein>
    <submittedName>
        <fullName evidence="1">Uncharacterized protein</fullName>
    </submittedName>
</protein>
<sequence length="298" mass="32146">MLKIFLGEVEVGDKVFKVRVSEFGPSPTYDRIKIAPHTVGGQISQDAASSEESDSGSPLVTQKILNVDSVDNINVIFSGKSEGGNDNVGEAYPLNSLGECDLNGVVGGVDRNKKVVEERKIDFTDVIGTPITVNEEERRTVNGKGVDNESTSAMRFNTVVIGQEDAPFEVRRTSPNDPLSFEPALSQNSDQSVDLGAAAANFERVDFLLLVVKLQTALLLGCLVDFVTVLMMMMNCLADFWIGAGELIVSLEGFFYNPAGKDWIGGLPGKCGYAKLSILRSMEVAEDPLKGDRVGENC</sequence>
<name>A0ABR2BSQ9_9ROSI</name>
<evidence type="ECO:0000313" key="2">
    <source>
        <dbReference type="Proteomes" id="UP001472677"/>
    </source>
</evidence>
<dbReference type="Proteomes" id="UP001472677">
    <property type="component" value="Unassembled WGS sequence"/>
</dbReference>
<gene>
    <name evidence="1" type="ORF">V6N12_008025</name>
</gene>
<keyword evidence="2" id="KW-1185">Reference proteome</keyword>
<dbReference type="EMBL" id="JBBPBM010000088">
    <property type="protein sequence ID" value="KAK8510150.1"/>
    <property type="molecule type" value="Genomic_DNA"/>
</dbReference>
<proteinExistence type="predicted"/>
<accession>A0ABR2BSQ9</accession>